<dbReference type="AlphaFoldDB" id="A0A3Q3C9E0"/>
<dbReference type="InterPro" id="IPR009057">
    <property type="entry name" value="Homeodomain-like_sf"/>
</dbReference>
<dbReference type="Proteomes" id="UP000264840">
    <property type="component" value="Unplaced"/>
</dbReference>
<feature type="region of interest" description="Disordered" evidence="1">
    <location>
        <begin position="107"/>
        <end position="131"/>
    </location>
</feature>
<reference evidence="3" key="1">
    <citation type="submission" date="2025-08" db="UniProtKB">
        <authorList>
            <consortium name="Ensembl"/>
        </authorList>
    </citation>
    <scope>IDENTIFICATION</scope>
</reference>
<reference evidence="3" key="2">
    <citation type="submission" date="2025-09" db="UniProtKB">
        <authorList>
            <consortium name="Ensembl"/>
        </authorList>
    </citation>
    <scope>IDENTIFICATION</scope>
</reference>
<feature type="compositionally biased region" description="Polar residues" evidence="1">
    <location>
        <begin position="68"/>
        <end position="79"/>
    </location>
</feature>
<dbReference type="Pfam" id="PF13936">
    <property type="entry name" value="HTH_38"/>
    <property type="match status" value="1"/>
</dbReference>
<dbReference type="InterPro" id="IPR025246">
    <property type="entry name" value="IS30-like_HTH"/>
</dbReference>
<evidence type="ECO:0000259" key="2">
    <source>
        <dbReference type="Pfam" id="PF13936"/>
    </source>
</evidence>
<proteinExistence type="predicted"/>
<evidence type="ECO:0000313" key="3">
    <source>
        <dbReference type="Ensembl" id="ENSHBUP00000017052.1"/>
    </source>
</evidence>
<name>A0A3Q3C9E0_HAPBU</name>
<feature type="region of interest" description="Disordered" evidence="1">
    <location>
        <begin position="62"/>
        <end position="83"/>
    </location>
</feature>
<evidence type="ECO:0000313" key="4">
    <source>
        <dbReference type="Proteomes" id="UP000264840"/>
    </source>
</evidence>
<accession>A0A3Q3C9E0</accession>
<dbReference type="Gene3D" id="1.10.10.10">
    <property type="entry name" value="Winged helix-like DNA-binding domain superfamily/Winged helix DNA-binding domain"/>
    <property type="match status" value="1"/>
</dbReference>
<feature type="domain" description="Transposase IS30-like HTH" evidence="2">
    <location>
        <begin position="5"/>
        <end position="40"/>
    </location>
</feature>
<dbReference type="InterPro" id="IPR036388">
    <property type="entry name" value="WH-like_DNA-bd_sf"/>
</dbReference>
<organism evidence="3 4">
    <name type="scientific">Haplochromis burtoni</name>
    <name type="common">Burton's mouthbrooder</name>
    <name type="synonym">Chromis burtoni</name>
    <dbReference type="NCBI Taxonomy" id="8153"/>
    <lineage>
        <taxon>Eukaryota</taxon>
        <taxon>Metazoa</taxon>
        <taxon>Chordata</taxon>
        <taxon>Craniata</taxon>
        <taxon>Vertebrata</taxon>
        <taxon>Euteleostomi</taxon>
        <taxon>Actinopterygii</taxon>
        <taxon>Neopterygii</taxon>
        <taxon>Teleostei</taxon>
        <taxon>Neoteleostei</taxon>
        <taxon>Acanthomorphata</taxon>
        <taxon>Ovalentaria</taxon>
        <taxon>Cichlomorphae</taxon>
        <taxon>Cichliformes</taxon>
        <taxon>Cichlidae</taxon>
        <taxon>African cichlids</taxon>
        <taxon>Pseudocrenilabrinae</taxon>
        <taxon>Haplochromini</taxon>
        <taxon>Haplochromis</taxon>
    </lineage>
</organism>
<protein>
    <recommendedName>
        <fullName evidence="2">Transposase IS30-like HTH domain-containing protein</fullName>
    </recommendedName>
</protein>
<dbReference type="SUPFAM" id="SSF46689">
    <property type="entry name" value="Homeodomain-like"/>
    <property type="match status" value="1"/>
</dbReference>
<keyword evidence="4" id="KW-1185">Reference proteome</keyword>
<dbReference type="GeneTree" id="ENSGT01150000290036"/>
<evidence type="ECO:0000256" key="1">
    <source>
        <dbReference type="SAM" id="MobiDB-lite"/>
    </source>
</evidence>
<dbReference type="Ensembl" id="ENSHBUT00000025729.1">
    <property type="protein sequence ID" value="ENSHBUP00000017052.1"/>
    <property type="gene ID" value="ENSHBUG00000019053.1"/>
</dbReference>
<sequence length="131" mass="14985">MVRKKQLTMEETQTIVTLKNVGFSYREIAKRVRVSESTVSFTIKSYSETAAKTACGSKDNSFKHKLNSSHGNQVSASTVNRRLRPLLRRKNKRLAWAMKQNLWATEHWKGQQPPSPAEDEGGLWIRLHSDT</sequence>